<sequence length="119" mass="13731">NSTKMLKIYKKNDLEIPKRTVKNKNYQSIAPNSAKKITRKQLQIRQKITKEQLQFGKKILENSAKNSSKFGKENYQIASNLNNSKPGEEIIKEQLQAHRRTLLQNNPNPANKLIGMKLN</sequence>
<dbReference type="EMBL" id="CAJVQB010017701">
    <property type="protein sequence ID" value="CAG8785201.1"/>
    <property type="molecule type" value="Genomic_DNA"/>
</dbReference>
<dbReference type="Proteomes" id="UP000789901">
    <property type="component" value="Unassembled WGS sequence"/>
</dbReference>
<feature type="non-terminal residue" evidence="1">
    <location>
        <position position="1"/>
    </location>
</feature>
<proteinExistence type="predicted"/>
<protein>
    <submittedName>
        <fullName evidence="1">40457_t:CDS:1</fullName>
    </submittedName>
</protein>
<keyword evidence="2" id="KW-1185">Reference proteome</keyword>
<evidence type="ECO:0000313" key="1">
    <source>
        <dbReference type="EMBL" id="CAG8785201.1"/>
    </source>
</evidence>
<evidence type="ECO:0000313" key="2">
    <source>
        <dbReference type="Proteomes" id="UP000789901"/>
    </source>
</evidence>
<organism evidence="1 2">
    <name type="scientific">Gigaspora margarita</name>
    <dbReference type="NCBI Taxonomy" id="4874"/>
    <lineage>
        <taxon>Eukaryota</taxon>
        <taxon>Fungi</taxon>
        <taxon>Fungi incertae sedis</taxon>
        <taxon>Mucoromycota</taxon>
        <taxon>Glomeromycotina</taxon>
        <taxon>Glomeromycetes</taxon>
        <taxon>Diversisporales</taxon>
        <taxon>Gigasporaceae</taxon>
        <taxon>Gigaspora</taxon>
    </lineage>
</organism>
<gene>
    <name evidence="1" type="ORF">GMARGA_LOCUS20318</name>
</gene>
<reference evidence="1 2" key="1">
    <citation type="submission" date="2021-06" db="EMBL/GenBank/DDBJ databases">
        <authorList>
            <person name="Kallberg Y."/>
            <person name="Tangrot J."/>
            <person name="Rosling A."/>
        </authorList>
    </citation>
    <scope>NUCLEOTIDE SEQUENCE [LARGE SCALE GENOMIC DNA]</scope>
    <source>
        <strain evidence="1 2">120-4 pot B 10/14</strain>
    </source>
</reference>
<accession>A0ABN7VLU2</accession>
<comment type="caution">
    <text evidence="1">The sequence shown here is derived from an EMBL/GenBank/DDBJ whole genome shotgun (WGS) entry which is preliminary data.</text>
</comment>
<name>A0ABN7VLU2_GIGMA</name>